<gene>
    <name evidence="1" type="ORF">J2R62_16760</name>
</gene>
<dbReference type="AlphaFoldDB" id="A0A8I1W9R4"/>
<dbReference type="Gene3D" id="3.90.1570.30">
    <property type="match status" value="1"/>
</dbReference>
<proteinExistence type="predicted"/>
<sequence length="349" mass="41181">MLIDNKNFDVVEGLLTQKKLPQMNSIELAELVRIQELDVTGYTEADVRAEIIDPIIRILGYRKGDYSSVDREKHISFLGQKNKYIDYNMTLWKENFWIIEAKRPLRGDKFGYAELRQAIEYAIHPAINAAIVVICDGIKIEVFDREENVEAPIISFKISDLESNFYLLRMLLCPIQVWFFYKRRVLRSIDKAFESEFNQQRVNEFFTLIENRFAAKRGQILKNFQSTQFIEKDDAEIMELSSVDDIVDIHYFFAHPITAMHSMDKRLVEECKTKSHFHVLNKIFPDLYRDTNDAYYMNSLSFLFRLEQDVHDVHWVPSWLSDGGDRNIETVIKRLIKLSLTHFEDDEPK</sequence>
<comment type="caution">
    <text evidence="1">The sequence shown here is derived from an EMBL/GenBank/DDBJ whole genome shotgun (WGS) entry which is preliminary data.</text>
</comment>
<reference evidence="1" key="1">
    <citation type="submission" date="2021-03" db="EMBL/GenBank/DDBJ databases">
        <title>Plesiomonas shigelloides zfcc0051, isolated from zebrafish feces.</title>
        <authorList>
            <person name="Vanderhoek Z."/>
            <person name="Gaulke C."/>
        </authorList>
    </citation>
    <scope>NUCLEOTIDE SEQUENCE</scope>
    <source>
        <strain evidence="1">Zfcc0051</strain>
    </source>
</reference>
<name>A0A8I1W9R4_PLESH</name>
<dbReference type="RefSeq" id="WP_207542775.1">
    <property type="nucleotide sequence ID" value="NZ_JAFNAA010000036.1"/>
</dbReference>
<organism evidence="1 2">
    <name type="scientific">Plesiomonas shigelloides</name>
    <name type="common">Aeromonas shigelloides</name>
    <dbReference type="NCBI Taxonomy" id="703"/>
    <lineage>
        <taxon>Bacteria</taxon>
        <taxon>Pseudomonadati</taxon>
        <taxon>Pseudomonadota</taxon>
        <taxon>Gammaproteobacteria</taxon>
        <taxon>Enterobacterales</taxon>
        <taxon>Enterobacteriaceae</taxon>
        <taxon>Plesiomonas</taxon>
    </lineage>
</organism>
<evidence type="ECO:0000313" key="2">
    <source>
        <dbReference type="Proteomes" id="UP000664658"/>
    </source>
</evidence>
<dbReference type="Proteomes" id="UP000664658">
    <property type="component" value="Unassembled WGS sequence"/>
</dbReference>
<dbReference type="EMBL" id="JAFNAA010000036">
    <property type="protein sequence ID" value="MBO1109830.1"/>
    <property type="molecule type" value="Genomic_DNA"/>
</dbReference>
<evidence type="ECO:0000313" key="1">
    <source>
        <dbReference type="EMBL" id="MBO1109830.1"/>
    </source>
</evidence>
<accession>A0A8I1W9R4</accession>
<protein>
    <submittedName>
        <fullName evidence="1">Type I restriction enzyme HsdR N-terminal domain-containing protein</fullName>
    </submittedName>
</protein>